<accession>A0A9W8L9A1</accession>
<evidence type="ECO:0000313" key="2">
    <source>
        <dbReference type="EMBL" id="KAJ2751293.1"/>
    </source>
</evidence>
<feature type="non-terminal residue" evidence="2">
    <location>
        <position position="131"/>
    </location>
</feature>
<dbReference type="Gene3D" id="1.10.30.10">
    <property type="entry name" value="High mobility group box domain"/>
    <property type="match status" value="1"/>
</dbReference>
<protein>
    <recommendedName>
        <fullName evidence="1">HMG box domain-containing protein</fullName>
    </recommendedName>
</protein>
<reference evidence="2" key="1">
    <citation type="submission" date="2022-07" db="EMBL/GenBank/DDBJ databases">
        <title>Phylogenomic reconstructions and comparative analyses of Kickxellomycotina fungi.</title>
        <authorList>
            <person name="Reynolds N.K."/>
            <person name="Stajich J.E."/>
            <person name="Barry K."/>
            <person name="Grigoriev I.V."/>
            <person name="Crous P."/>
            <person name="Smith M.E."/>
        </authorList>
    </citation>
    <scope>NUCLEOTIDE SEQUENCE</scope>
    <source>
        <strain evidence="2">BCRC 34297</strain>
    </source>
</reference>
<dbReference type="EMBL" id="JANBUH010000421">
    <property type="protein sequence ID" value="KAJ2751293.1"/>
    <property type="molecule type" value="Genomic_DNA"/>
</dbReference>
<feature type="domain" description="HMG box" evidence="1">
    <location>
        <begin position="16"/>
        <end position="73"/>
    </location>
</feature>
<gene>
    <name evidence="2" type="ORF">GGI19_004572</name>
</gene>
<name>A0A9W8L9A1_9FUNG</name>
<evidence type="ECO:0000259" key="1">
    <source>
        <dbReference type="Pfam" id="PF09011"/>
    </source>
</evidence>
<dbReference type="OrthoDB" id="5598240at2759"/>
<organism evidence="2 3">
    <name type="scientific">Coemansia pectinata</name>
    <dbReference type="NCBI Taxonomy" id="1052879"/>
    <lineage>
        <taxon>Eukaryota</taxon>
        <taxon>Fungi</taxon>
        <taxon>Fungi incertae sedis</taxon>
        <taxon>Zoopagomycota</taxon>
        <taxon>Kickxellomycotina</taxon>
        <taxon>Kickxellomycetes</taxon>
        <taxon>Kickxellales</taxon>
        <taxon>Kickxellaceae</taxon>
        <taxon>Coemansia</taxon>
    </lineage>
</organism>
<dbReference type="InterPro" id="IPR036910">
    <property type="entry name" value="HMG_box_dom_sf"/>
</dbReference>
<proteinExistence type="predicted"/>
<dbReference type="InterPro" id="IPR009071">
    <property type="entry name" value="HMG_box_dom"/>
</dbReference>
<keyword evidence="3" id="KW-1185">Reference proteome</keyword>
<dbReference type="Proteomes" id="UP001140011">
    <property type="component" value="Unassembled WGS sequence"/>
</dbReference>
<comment type="caution">
    <text evidence="2">The sequence shown here is derived from an EMBL/GenBank/DDBJ whole genome shotgun (WGS) entry which is preliminary data.</text>
</comment>
<dbReference type="Pfam" id="PF09011">
    <property type="entry name" value="HMG_box_2"/>
    <property type="match status" value="1"/>
</dbReference>
<dbReference type="SUPFAM" id="SSF47095">
    <property type="entry name" value="HMG-box"/>
    <property type="match status" value="1"/>
</dbReference>
<evidence type="ECO:0000313" key="3">
    <source>
        <dbReference type="Proteomes" id="UP001140011"/>
    </source>
</evidence>
<sequence length="131" mass="14792">MSKLLYQKSDGKLKTKAPNAFMLFRLSVIKSLKGTKRTANEINMDISGRWNSFSESQKNRYKTMSRKMQNQLDLMNSRVPRKTRSIESVQIVVPDIFCSSISTHVVSSQVPEYTGDSVAVLWANALVLDSS</sequence>
<dbReference type="AlphaFoldDB" id="A0A9W8L9A1"/>